<evidence type="ECO:0000256" key="1">
    <source>
        <dbReference type="ARBA" id="ARBA00022729"/>
    </source>
</evidence>
<dbReference type="PANTHER" id="PTHR23199">
    <property type="entry name" value="NEUROTROPHIN 1-RELATED"/>
    <property type="match status" value="1"/>
</dbReference>
<dbReference type="AlphaFoldDB" id="A0A9P0DBR1"/>
<dbReference type="Pfam" id="PF16077">
    <property type="entry name" value="Spaetzle"/>
    <property type="match status" value="1"/>
</dbReference>
<proteinExistence type="predicted"/>
<keyword evidence="3" id="KW-0325">Glycoprotein</keyword>
<sequence length="216" mass="25534">MNSRFGQSSTKIRQEFEQVQGEQLDKILWWLFFVLSAALQGRYISEKMRQVKTTLTPIYHEIYQNCRHQICPYPEGYPEREIMQAMTRKESLVGMFGIILNSTFDATIFENRSGAREITRSLCSTEGPATYQPRVMRNLNGQWRYVINVGEFQQTFSSEFCRKFDSRRNFRDEYCNEFEAGCDQDFQEMFLLTYENGVIDFDKFMIPTTCNCMCNL</sequence>
<evidence type="ECO:0000256" key="2">
    <source>
        <dbReference type="ARBA" id="ARBA00023157"/>
    </source>
</evidence>
<dbReference type="GO" id="GO:0045087">
    <property type="term" value="P:innate immune response"/>
    <property type="evidence" value="ECO:0007669"/>
    <property type="project" value="TreeGrafter"/>
</dbReference>
<keyword evidence="2" id="KW-1015">Disulfide bond</keyword>
<dbReference type="OrthoDB" id="6359065at2759"/>
<gene>
    <name evidence="5" type="ORF">PHAECO_LOCUS757</name>
</gene>
<dbReference type="Gene3D" id="2.10.90.10">
    <property type="entry name" value="Cystine-knot cytokines"/>
    <property type="match status" value="1"/>
</dbReference>
<feature type="domain" description="Spaetzle" evidence="4">
    <location>
        <begin position="122"/>
        <end position="214"/>
    </location>
</feature>
<dbReference type="InterPro" id="IPR032104">
    <property type="entry name" value="Spaetzle"/>
</dbReference>
<dbReference type="EMBL" id="OU896707">
    <property type="protein sequence ID" value="CAH1116126.1"/>
    <property type="molecule type" value="Genomic_DNA"/>
</dbReference>
<name>A0A9P0DBR1_PHACE</name>
<evidence type="ECO:0000256" key="3">
    <source>
        <dbReference type="ARBA" id="ARBA00023180"/>
    </source>
</evidence>
<evidence type="ECO:0000313" key="6">
    <source>
        <dbReference type="Proteomes" id="UP001153737"/>
    </source>
</evidence>
<protein>
    <recommendedName>
        <fullName evidence="4">Spaetzle domain-containing protein</fullName>
    </recommendedName>
</protein>
<keyword evidence="1" id="KW-0732">Signal</keyword>
<organism evidence="5 6">
    <name type="scientific">Phaedon cochleariae</name>
    <name type="common">Mustard beetle</name>
    <dbReference type="NCBI Taxonomy" id="80249"/>
    <lineage>
        <taxon>Eukaryota</taxon>
        <taxon>Metazoa</taxon>
        <taxon>Ecdysozoa</taxon>
        <taxon>Arthropoda</taxon>
        <taxon>Hexapoda</taxon>
        <taxon>Insecta</taxon>
        <taxon>Pterygota</taxon>
        <taxon>Neoptera</taxon>
        <taxon>Endopterygota</taxon>
        <taxon>Coleoptera</taxon>
        <taxon>Polyphaga</taxon>
        <taxon>Cucujiformia</taxon>
        <taxon>Chrysomeloidea</taxon>
        <taxon>Chrysomelidae</taxon>
        <taxon>Chrysomelinae</taxon>
        <taxon>Chrysomelini</taxon>
        <taxon>Phaedon</taxon>
    </lineage>
</organism>
<dbReference type="GO" id="GO:0021556">
    <property type="term" value="P:central nervous system formation"/>
    <property type="evidence" value="ECO:0007669"/>
    <property type="project" value="TreeGrafter"/>
</dbReference>
<dbReference type="GO" id="GO:0008083">
    <property type="term" value="F:growth factor activity"/>
    <property type="evidence" value="ECO:0007669"/>
    <property type="project" value="TreeGrafter"/>
</dbReference>
<dbReference type="SUPFAM" id="SSF57501">
    <property type="entry name" value="Cystine-knot cytokines"/>
    <property type="match status" value="1"/>
</dbReference>
<dbReference type="GO" id="GO:0005121">
    <property type="term" value="F:Toll binding"/>
    <property type="evidence" value="ECO:0007669"/>
    <property type="project" value="TreeGrafter"/>
</dbReference>
<dbReference type="PANTHER" id="PTHR23199:SF12">
    <property type="entry name" value="NEUROTROPHIN 1-RELATED"/>
    <property type="match status" value="1"/>
</dbReference>
<dbReference type="InterPro" id="IPR029034">
    <property type="entry name" value="Cystine-knot_cytokine"/>
</dbReference>
<dbReference type="Proteomes" id="UP001153737">
    <property type="component" value="Chromosome 1"/>
</dbReference>
<reference evidence="5" key="2">
    <citation type="submission" date="2022-10" db="EMBL/GenBank/DDBJ databases">
        <authorList>
            <consortium name="ENA_rothamsted_submissions"/>
            <consortium name="culmorum"/>
            <person name="King R."/>
        </authorList>
    </citation>
    <scope>NUCLEOTIDE SEQUENCE</scope>
</reference>
<evidence type="ECO:0000313" key="5">
    <source>
        <dbReference type="EMBL" id="CAH1116126.1"/>
    </source>
</evidence>
<accession>A0A9P0DBR1</accession>
<evidence type="ECO:0000259" key="4">
    <source>
        <dbReference type="Pfam" id="PF16077"/>
    </source>
</evidence>
<keyword evidence="6" id="KW-1185">Reference proteome</keyword>
<reference evidence="5" key="1">
    <citation type="submission" date="2022-01" db="EMBL/GenBank/DDBJ databases">
        <authorList>
            <person name="King R."/>
        </authorList>
    </citation>
    <scope>NUCLEOTIDE SEQUENCE</scope>
</reference>
<dbReference type="GO" id="GO:0005615">
    <property type="term" value="C:extracellular space"/>
    <property type="evidence" value="ECO:0007669"/>
    <property type="project" value="UniProtKB-ARBA"/>
</dbReference>
<dbReference type="InterPro" id="IPR052444">
    <property type="entry name" value="Spz/Toll_ligand-like"/>
</dbReference>